<name>A0ABY5W638_9ACTN</name>
<dbReference type="Proteomes" id="UP001059617">
    <property type="component" value="Chromosome"/>
</dbReference>
<sequence>MAMRRATFAGDRPHDSAKLSRLLELAREVLATVVAVLGAAYGRHSTIAQASPGVVDISEVQFDARRMPAPGRYLADDPLPLTVGAERSTVLLVLRASSTVGIAAQAAAFVGVLQA</sequence>
<organism evidence="1 2">
    <name type="scientific">Dactylosporangium fulvum</name>
    <dbReference type="NCBI Taxonomy" id="53359"/>
    <lineage>
        <taxon>Bacteria</taxon>
        <taxon>Bacillati</taxon>
        <taxon>Actinomycetota</taxon>
        <taxon>Actinomycetes</taxon>
        <taxon>Micromonosporales</taxon>
        <taxon>Micromonosporaceae</taxon>
        <taxon>Dactylosporangium</taxon>
    </lineage>
</organism>
<evidence type="ECO:0000313" key="2">
    <source>
        <dbReference type="Proteomes" id="UP001059617"/>
    </source>
</evidence>
<proteinExistence type="predicted"/>
<dbReference type="RefSeq" id="WP_259863568.1">
    <property type="nucleotide sequence ID" value="NZ_CP073720.1"/>
</dbReference>
<evidence type="ECO:0000313" key="1">
    <source>
        <dbReference type="EMBL" id="UWP85450.1"/>
    </source>
</evidence>
<protein>
    <submittedName>
        <fullName evidence="1">Uncharacterized protein</fullName>
    </submittedName>
</protein>
<accession>A0ABY5W638</accession>
<reference evidence="1" key="1">
    <citation type="submission" date="2021-04" db="EMBL/GenBank/DDBJ databases">
        <authorList>
            <person name="Hartkoorn R.C."/>
            <person name="Beaudoing E."/>
            <person name="Hot D."/>
        </authorList>
    </citation>
    <scope>NUCLEOTIDE SEQUENCE</scope>
    <source>
        <strain evidence="1">NRRL B-16292</strain>
    </source>
</reference>
<gene>
    <name evidence="1" type="ORF">Dfulv_14900</name>
</gene>
<keyword evidence="2" id="KW-1185">Reference proteome</keyword>
<dbReference type="EMBL" id="CP073720">
    <property type="protein sequence ID" value="UWP85450.1"/>
    <property type="molecule type" value="Genomic_DNA"/>
</dbReference>
<reference evidence="1" key="2">
    <citation type="submission" date="2022-09" db="EMBL/GenBank/DDBJ databases">
        <title>Biosynthetic gene clusters of Dactylosporangioum fulvum.</title>
        <authorList>
            <person name="Caradec T."/>
        </authorList>
    </citation>
    <scope>NUCLEOTIDE SEQUENCE</scope>
    <source>
        <strain evidence="1">NRRL B-16292</strain>
    </source>
</reference>